<dbReference type="Pfam" id="PF25396">
    <property type="entry name" value="ZNFX1"/>
    <property type="match status" value="1"/>
</dbReference>
<evidence type="ECO:0000313" key="7">
    <source>
        <dbReference type="Proteomes" id="UP000799441"/>
    </source>
</evidence>
<dbReference type="AlphaFoldDB" id="A0A9P4PYY0"/>
<dbReference type="EMBL" id="MU003878">
    <property type="protein sequence ID" value="KAF2716380.1"/>
    <property type="molecule type" value="Genomic_DNA"/>
</dbReference>
<dbReference type="InterPro" id="IPR047187">
    <property type="entry name" value="SF1_C_Upf1"/>
</dbReference>
<proteinExistence type="predicted"/>
<protein>
    <submittedName>
        <fullName evidence="6">P-loop containing nucleoside triphosphate hydrolase protein</fullName>
    </submittedName>
</protein>
<evidence type="ECO:0000259" key="4">
    <source>
        <dbReference type="Pfam" id="PF13087"/>
    </source>
</evidence>
<evidence type="ECO:0000256" key="2">
    <source>
        <dbReference type="SAM" id="MobiDB-lite"/>
    </source>
</evidence>
<dbReference type="GO" id="GO:0031380">
    <property type="term" value="C:nuclear RNA-directed RNA polymerase complex"/>
    <property type="evidence" value="ECO:0007669"/>
    <property type="project" value="TreeGrafter"/>
</dbReference>
<dbReference type="PANTHER" id="PTHR10887:SF341">
    <property type="entry name" value="NFX1-TYPE ZINC FINGER-CONTAINING PROTEIN 1"/>
    <property type="match status" value="1"/>
</dbReference>
<feature type="domain" description="DNA2/NAM7 helicase helicase" evidence="3">
    <location>
        <begin position="567"/>
        <end position="695"/>
    </location>
</feature>
<dbReference type="InterPro" id="IPR041677">
    <property type="entry name" value="DNA2/NAM7_AAA_11"/>
</dbReference>
<evidence type="ECO:0000259" key="5">
    <source>
        <dbReference type="Pfam" id="PF25396"/>
    </source>
</evidence>
<keyword evidence="7" id="KW-1185">Reference proteome</keyword>
<evidence type="ECO:0000313" key="6">
    <source>
        <dbReference type="EMBL" id="KAF2716380.1"/>
    </source>
</evidence>
<dbReference type="InterPro" id="IPR057373">
    <property type="entry name" value="ZNFX1"/>
</dbReference>
<dbReference type="CDD" id="cd18808">
    <property type="entry name" value="SF1_C_Upf1"/>
    <property type="match status" value="1"/>
</dbReference>
<dbReference type="Proteomes" id="UP000799441">
    <property type="component" value="Unassembled WGS sequence"/>
</dbReference>
<comment type="caution">
    <text evidence="6">The sequence shown here is derived from an EMBL/GenBank/DDBJ whole genome shotgun (WGS) entry which is preliminary data.</text>
</comment>
<dbReference type="SUPFAM" id="SSF52540">
    <property type="entry name" value="P-loop containing nucleoside triphosphate hydrolases"/>
    <property type="match status" value="1"/>
</dbReference>
<feature type="domain" description="DNA2/NAM7 helicase-like C-terminal" evidence="4">
    <location>
        <begin position="706"/>
        <end position="895"/>
    </location>
</feature>
<accession>A0A9P4PYY0</accession>
<dbReference type="PANTHER" id="PTHR10887">
    <property type="entry name" value="DNA2/NAM7 HELICASE FAMILY"/>
    <property type="match status" value="1"/>
</dbReference>
<feature type="compositionally biased region" description="Basic and acidic residues" evidence="2">
    <location>
        <begin position="1068"/>
        <end position="1082"/>
    </location>
</feature>
<reference evidence="6" key="1">
    <citation type="journal article" date="2020" name="Stud. Mycol.">
        <title>101 Dothideomycetes genomes: a test case for predicting lifestyles and emergence of pathogens.</title>
        <authorList>
            <person name="Haridas S."/>
            <person name="Albert R."/>
            <person name="Binder M."/>
            <person name="Bloem J."/>
            <person name="Labutti K."/>
            <person name="Salamov A."/>
            <person name="Andreopoulos B."/>
            <person name="Baker S."/>
            <person name="Barry K."/>
            <person name="Bills G."/>
            <person name="Bluhm B."/>
            <person name="Cannon C."/>
            <person name="Castanera R."/>
            <person name="Culley D."/>
            <person name="Daum C."/>
            <person name="Ezra D."/>
            <person name="Gonzalez J."/>
            <person name="Henrissat B."/>
            <person name="Kuo A."/>
            <person name="Liang C."/>
            <person name="Lipzen A."/>
            <person name="Lutzoni F."/>
            <person name="Magnuson J."/>
            <person name="Mondo S."/>
            <person name="Nolan M."/>
            <person name="Ohm R."/>
            <person name="Pangilinan J."/>
            <person name="Park H.-J."/>
            <person name="Ramirez L."/>
            <person name="Alfaro M."/>
            <person name="Sun H."/>
            <person name="Tritt A."/>
            <person name="Yoshinaga Y."/>
            <person name="Zwiers L.-H."/>
            <person name="Turgeon B."/>
            <person name="Goodwin S."/>
            <person name="Spatafora J."/>
            <person name="Crous P."/>
            <person name="Grigoriev I."/>
        </authorList>
    </citation>
    <scope>NUCLEOTIDE SEQUENCE</scope>
    <source>
        <strain evidence="6">CBS 116435</strain>
    </source>
</reference>
<dbReference type="Pfam" id="PF13087">
    <property type="entry name" value="AAA_12"/>
    <property type="match status" value="1"/>
</dbReference>
<organism evidence="6 7">
    <name type="scientific">Polychaeton citri CBS 116435</name>
    <dbReference type="NCBI Taxonomy" id="1314669"/>
    <lineage>
        <taxon>Eukaryota</taxon>
        <taxon>Fungi</taxon>
        <taxon>Dikarya</taxon>
        <taxon>Ascomycota</taxon>
        <taxon>Pezizomycotina</taxon>
        <taxon>Dothideomycetes</taxon>
        <taxon>Dothideomycetidae</taxon>
        <taxon>Capnodiales</taxon>
        <taxon>Capnodiaceae</taxon>
        <taxon>Polychaeton</taxon>
    </lineage>
</organism>
<dbReference type="Pfam" id="PF13086">
    <property type="entry name" value="AAA_11"/>
    <property type="match status" value="2"/>
</dbReference>
<dbReference type="InterPro" id="IPR041679">
    <property type="entry name" value="DNA2/NAM7-like_C"/>
</dbReference>
<dbReference type="OrthoDB" id="409395at2759"/>
<gene>
    <name evidence="6" type="ORF">K431DRAFT_307828</name>
</gene>
<feature type="region of interest" description="Disordered" evidence="2">
    <location>
        <begin position="1115"/>
        <end position="1169"/>
    </location>
</feature>
<dbReference type="GO" id="GO:0031048">
    <property type="term" value="P:regulatory ncRNA-mediated heterochromatin formation"/>
    <property type="evidence" value="ECO:0007669"/>
    <property type="project" value="TreeGrafter"/>
</dbReference>
<feature type="domain" description="ZNFX1" evidence="5">
    <location>
        <begin position="132"/>
        <end position="235"/>
    </location>
</feature>
<sequence length="1169" mass="131735">MNENLSERSRDVRRYRHGLGDRAEVLIAPSSLNLDIRRYFEDSQKIRGNEGWTIRPQLPTSTEVMDQEVSNGDVTGAVPLLANLKKGAWPDKTTFLGAHYELLREDAVAGLRQALASVRIIPEAREDAFNGSFGIYDKVHVCGMTASTQGIALRVTFSIARAGKKLLWQQSKRLISGTLVALLSATEQSPATTIVAIVAARPLDLVQQNPPEIDLFIESSSLVIDPAVEYIMVEHRGSYFEAHRHTMLALQKMSTEPLPLEEHLVHGQRLVPPAANIIAQPMKDIRAVFHHDKEDTYANVNLMKAWPTQGHNCSLDQSQQDALLRMLTKQLAIVQGPPGTGKTHVSLAAIKIFLANRCEADPPIIIACQTNHALDQFLRHVASFEEHFARLGGRSKDKDTIGPRTIRELRKLDFGPPPAGTLFGPAKRKMDITAKRLASILEPLQPSSSPLNPSLLTGLGIITETQAQSLENGASHWVQSRLTDPNEARNPFVLWLGKALLHVPEKQGPEKHAFEYEETDLEYEQLREQETEDAINEDDETDALYGTYYPIADNFTCCKILAASVVEDLLRKHKDLWKIHESERGSIYRYFQEQMKKQILDVVRREASDYDKQARERQIGRFERDEPILKQQKIIGMTTTGFSKYRALISALKPKIVLIEEAAETLEAPILATCLPTLEHLLLVGDHKQLRPHCQTKHLEDKPFYLNVSQFERLVNNKVEFSTLTKQRRMIPEIRRILHPIYKDLIQDHASVTDVTVRPKVPGMGSVSSFFYSHTWSEQRDDQMSVFNSREADMIIGQVQHLLYNGVPAGDITILTFYNGQRKHILKILHRNVQTRPYRFKVVTVDSYQGEENRMVILSLVRSNAIGSIGFLDVDNRVCVALSRAQCGFYIFGNSQLLDHHSKTWTKVIGIMRGDIFSSETPFVKPCRLDESFPVYCDDHDKTSYIKTPEDWDKINGGCERLCGEMLPCGHKCPIKCHPFGHELVNCQMPCARQLPCDHQCEGRCGEPCRCEKCARSRKALRSTNLSQEQLEGIACLSEHSRNSSNSWTSFAQSEPERWEKQATLPYQRHDSELQRGVDNSERGNVQRYEINLSGTAQSDVGTLTTAQYLAYQQPGKPAPYGGPSGVSRDTGKSESFADDETMRSGNGSQHGQRSTPEVDWSKEPSLLD</sequence>
<keyword evidence="1" id="KW-0347">Helicase</keyword>
<evidence type="ECO:0000256" key="1">
    <source>
        <dbReference type="ARBA" id="ARBA00022806"/>
    </source>
</evidence>
<dbReference type="CDD" id="cd06008">
    <property type="entry name" value="NF-X1-zinc-finger"/>
    <property type="match status" value="1"/>
</dbReference>
<dbReference type="InterPro" id="IPR027417">
    <property type="entry name" value="P-loop_NTPase"/>
</dbReference>
<feature type="compositionally biased region" description="Polar residues" evidence="2">
    <location>
        <begin position="1144"/>
        <end position="1156"/>
    </location>
</feature>
<dbReference type="GO" id="GO:0016787">
    <property type="term" value="F:hydrolase activity"/>
    <property type="evidence" value="ECO:0007669"/>
    <property type="project" value="UniProtKB-KW"/>
</dbReference>
<keyword evidence="1" id="KW-0067">ATP-binding</keyword>
<dbReference type="InterPro" id="IPR045055">
    <property type="entry name" value="DNA2/NAM7-like"/>
</dbReference>
<name>A0A9P4PYY0_9PEZI</name>
<feature type="compositionally biased region" description="Polar residues" evidence="2">
    <location>
        <begin position="1043"/>
        <end position="1053"/>
    </location>
</feature>
<evidence type="ECO:0000259" key="3">
    <source>
        <dbReference type="Pfam" id="PF13086"/>
    </source>
</evidence>
<keyword evidence="1" id="KW-0547">Nucleotide-binding</keyword>
<feature type="domain" description="DNA2/NAM7 helicase helicase" evidence="3">
    <location>
        <begin position="315"/>
        <end position="389"/>
    </location>
</feature>
<keyword evidence="6" id="KW-0378">Hydrolase</keyword>
<dbReference type="GO" id="GO:0004386">
    <property type="term" value="F:helicase activity"/>
    <property type="evidence" value="ECO:0007669"/>
    <property type="project" value="InterPro"/>
</dbReference>
<feature type="region of interest" description="Disordered" evidence="2">
    <location>
        <begin position="1042"/>
        <end position="1083"/>
    </location>
</feature>
<dbReference type="Gene3D" id="3.40.50.300">
    <property type="entry name" value="P-loop containing nucleotide triphosphate hydrolases"/>
    <property type="match status" value="3"/>
</dbReference>